<dbReference type="InterPro" id="IPR035940">
    <property type="entry name" value="CAP_sf"/>
</dbReference>
<reference evidence="3 4" key="1">
    <citation type="journal article" date="2009" name="PLoS ONE">
        <title>Complete genome sequence of the aerobic CO-oxidizing thermophile Thermomicrobium roseum.</title>
        <authorList>
            <person name="Wu D."/>
            <person name="Raymond J."/>
            <person name="Wu M."/>
            <person name="Chatterji S."/>
            <person name="Ren Q."/>
            <person name="Graham J.E."/>
            <person name="Bryant D.A."/>
            <person name="Robb F."/>
            <person name="Colman A."/>
            <person name="Tallon L.J."/>
            <person name="Badger J.H."/>
            <person name="Madupu R."/>
            <person name="Ward N.L."/>
            <person name="Eisen J.A."/>
        </authorList>
    </citation>
    <scope>NUCLEOTIDE SEQUENCE [LARGE SCALE GENOMIC DNA]</scope>
    <source>
        <strain evidence="4">ATCC 27502 / DSM 5159 / P-2</strain>
    </source>
</reference>
<dbReference type="STRING" id="309801.trd_1658"/>
<feature type="chain" id="PRO_5002888407" evidence="1">
    <location>
        <begin position="34"/>
        <end position="572"/>
    </location>
</feature>
<dbReference type="RefSeq" id="WP_015922601.1">
    <property type="nucleotide sequence ID" value="NC_011959.1"/>
</dbReference>
<protein>
    <submittedName>
        <fullName evidence="3">Putative S-layer associated protein</fullName>
    </submittedName>
</protein>
<dbReference type="InterPro" id="IPR014044">
    <property type="entry name" value="CAP_dom"/>
</dbReference>
<evidence type="ECO:0000259" key="2">
    <source>
        <dbReference type="Pfam" id="PF00188"/>
    </source>
</evidence>
<evidence type="ECO:0000313" key="3">
    <source>
        <dbReference type="EMBL" id="ACM04995.1"/>
    </source>
</evidence>
<dbReference type="Proteomes" id="UP000000447">
    <property type="component" value="Chromosome"/>
</dbReference>
<keyword evidence="1" id="KW-0732">Signal</keyword>
<evidence type="ECO:0000256" key="1">
    <source>
        <dbReference type="SAM" id="SignalP"/>
    </source>
</evidence>
<dbReference type="AlphaFoldDB" id="B9L0G3"/>
<organism evidence="3 4">
    <name type="scientific">Thermomicrobium roseum (strain ATCC 27502 / DSM 5159 / P-2)</name>
    <dbReference type="NCBI Taxonomy" id="309801"/>
    <lineage>
        <taxon>Bacteria</taxon>
        <taxon>Pseudomonadati</taxon>
        <taxon>Thermomicrobiota</taxon>
        <taxon>Thermomicrobia</taxon>
        <taxon>Thermomicrobiales</taxon>
        <taxon>Thermomicrobiaceae</taxon>
        <taxon>Thermomicrobium</taxon>
    </lineage>
</organism>
<feature type="domain" description="SCP" evidence="2">
    <location>
        <begin position="42"/>
        <end position="162"/>
    </location>
</feature>
<dbReference type="HOGENOM" id="CLU_476416_0_0_0"/>
<accession>B9L0G3</accession>
<dbReference type="Gene3D" id="3.40.33.10">
    <property type="entry name" value="CAP"/>
    <property type="match status" value="1"/>
</dbReference>
<name>B9L0G3_THERP</name>
<keyword evidence="4" id="KW-1185">Reference proteome</keyword>
<dbReference type="eggNOG" id="COG2340">
    <property type="taxonomic scope" value="Bacteria"/>
</dbReference>
<gene>
    <name evidence="3" type="ordered locus">trd_1658</name>
</gene>
<dbReference type="EMBL" id="CP001275">
    <property type="protein sequence ID" value="ACM04995.1"/>
    <property type="molecule type" value="Genomic_DNA"/>
</dbReference>
<dbReference type="SUPFAM" id="SSF55797">
    <property type="entry name" value="PR-1-like"/>
    <property type="match status" value="1"/>
</dbReference>
<dbReference type="KEGG" id="tro:trd_1658"/>
<feature type="signal peptide" evidence="1">
    <location>
        <begin position="1"/>
        <end position="33"/>
    </location>
</feature>
<dbReference type="Pfam" id="PF00188">
    <property type="entry name" value="CAP"/>
    <property type="match status" value="1"/>
</dbReference>
<sequence length="572" mass="62322">MHKQRGGIRRVGYRLLLVAIVVASLLPSTIAQAASDEATLALERINHWRAWSGLSPLVRHPALDAAAQAHARYYFLNASDPDLAGMGLHREKPGKPGFTGEDILARAQAQGYRGSVNENIAFTGSLSAAAEAFLGTVNHRLPLLDPRYQHIGFGAVNEGNVRIEVVMVGTLGDWTEQASPEWVVWPLDGMTGVPTHFWGEAPNPFPEAMYPIGYPITAKYFGPGDVSFARGEIRREGQVVPSHFATGSGWLSRRSAFLAATEPLRAGASYQYVIEGTADGRPFRLTGTFRTAARAGEELSPGSPALALPVPPGLASAPAVIQQQWRATDGPVASGQRAGWTFGPDAWATRWEPYAESPGGRRQVVYFDKARLEITDPGGDPASPWFVTSGLLVSEMVLGRVAVGQNRFTVRSPARVPLAGDPAPQNPDAPTYASLRPHSSLVSGVHAPNRTGQLIREVLWRDGTVTSDDSLVSFGVTVAAYDEVTGHNIARPFVDWLGQQPWDPLYVVGRPIADPYWVRVRVSGELRWVLVQAFERRILTYTPDNDPSWRVEMGNVGRHYYEWRYGTPAPAG</sequence>
<proteinExistence type="predicted"/>
<evidence type="ECO:0000313" key="4">
    <source>
        <dbReference type="Proteomes" id="UP000000447"/>
    </source>
</evidence>